<feature type="domain" description="WRKY19-like zinc finger" evidence="2">
    <location>
        <begin position="331"/>
        <end position="355"/>
    </location>
</feature>
<feature type="domain" description="WRKY19-like zinc finger" evidence="2">
    <location>
        <begin position="459"/>
        <end position="483"/>
    </location>
</feature>
<reference evidence="3 4" key="1">
    <citation type="submission" date="2024-11" db="EMBL/GenBank/DDBJ databases">
        <title>A near-complete genome assembly of Cinchona calisaya.</title>
        <authorList>
            <person name="Lian D.C."/>
            <person name="Zhao X.W."/>
            <person name="Wei L."/>
        </authorList>
    </citation>
    <scope>NUCLEOTIDE SEQUENCE [LARGE SCALE GENOMIC DNA]</scope>
    <source>
        <tissue evidence="3">Nenye</tissue>
    </source>
</reference>
<evidence type="ECO:0000256" key="1">
    <source>
        <dbReference type="SAM" id="MobiDB-lite"/>
    </source>
</evidence>
<keyword evidence="4" id="KW-1185">Reference proteome</keyword>
<feature type="domain" description="WRKY19-like zinc finger" evidence="2">
    <location>
        <begin position="434"/>
        <end position="458"/>
    </location>
</feature>
<feature type="domain" description="WRKY19-like zinc finger" evidence="2">
    <location>
        <begin position="255"/>
        <end position="279"/>
    </location>
</feature>
<name>A0ABD3B5M0_9GENT</name>
<protein>
    <recommendedName>
        <fullName evidence="2">WRKY19-like zinc finger domain-containing protein</fullName>
    </recommendedName>
</protein>
<feature type="domain" description="WRKY19-like zinc finger" evidence="2">
    <location>
        <begin position="356"/>
        <end position="380"/>
    </location>
</feature>
<comment type="caution">
    <text evidence="3">The sequence shown here is derived from an EMBL/GenBank/DDBJ whole genome shotgun (WGS) entry which is preliminary data.</text>
</comment>
<dbReference type="PANTHER" id="PTHR31827:SF1">
    <property type="entry name" value="EMB|CAB89363.1"/>
    <property type="match status" value="1"/>
</dbReference>
<proteinExistence type="predicted"/>
<evidence type="ECO:0000313" key="3">
    <source>
        <dbReference type="EMBL" id="KAL3538611.1"/>
    </source>
</evidence>
<evidence type="ECO:0000313" key="4">
    <source>
        <dbReference type="Proteomes" id="UP001630127"/>
    </source>
</evidence>
<feature type="compositionally biased region" description="Polar residues" evidence="1">
    <location>
        <begin position="197"/>
        <end position="222"/>
    </location>
</feature>
<dbReference type="EMBL" id="JBJUIK010000001">
    <property type="protein sequence ID" value="KAL3538611.1"/>
    <property type="molecule type" value="Genomic_DNA"/>
</dbReference>
<feature type="domain" description="WRKY19-like zinc finger" evidence="2">
    <location>
        <begin position="280"/>
        <end position="304"/>
    </location>
</feature>
<dbReference type="PANTHER" id="PTHR31827">
    <property type="entry name" value="EMB|CAB89363.1"/>
    <property type="match status" value="1"/>
</dbReference>
<dbReference type="InterPro" id="IPR056866">
    <property type="entry name" value="Znf_WRKY19"/>
</dbReference>
<dbReference type="Proteomes" id="UP001630127">
    <property type="component" value="Unassembled WGS sequence"/>
</dbReference>
<accession>A0ABD3B5M0</accession>
<organism evidence="3 4">
    <name type="scientific">Cinchona calisaya</name>
    <dbReference type="NCBI Taxonomy" id="153742"/>
    <lineage>
        <taxon>Eukaryota</taxon>
        <taxon>Viridiplantae</taxon>
        <taxon>Streptophyta</taxon>
        <taxon>Embryophyta</taxon>
        <taxon>Tracheophyta</taxon>
        <taxon>Spermatophyta</taxon>
        <taxon>Magnoliopsida</taxon>
        <taxon>eudicotyledons</taxon>
        <taxon>Gunneridae</taxon>
        <taxon>Pentapetalae</taxon>
        <taxon>asterids</taxon>
        <taxon>lamiids</taxon>
        <taxon>Gentianales</taxon>
        <taxon>Rubiaceae</taxon>
        <taxon>Cinchonoideae</taxon>
        <taxon>Cinchoneae</taxon>
        <taxon>Cinchona</taxon>
    </lineage>
</organism>
<dbReference type="Pfam" id="PF24906">
    <property type="entry name" value="Zf_WRKY19"/>
    <property type="match status" value="6"/>
</dbReference>
<evidence type="ECO:0000259" key="2">
    <source>
        <dbReference type="Pfam" id="PF24906"/>
    </source>
</evidence>
<sequence>MDSQMDAMLFSSSVELKQNNFNDTALRLDCFGYGGSKSTGFGRNHNDAGNRVNHTNAPDDGCRLVLGLGPTPSAYSDNYQVGGNKSKGITPMLKQGLSSEGDSILKLGPSGGSDDVSNALEFSVSTHSPMNTPRHCDQVSSGGNRILIPVVDEGSTSAKKSGGYLTTFFIEPRVDNNKNLAPTIELVELEARSHFHNNSQLSPEPSTISEYSRSTISGSTTSADHKTSNPKRCKYSGCKKGARGATGLCIGHGGGQRCQKPGCNKGAESRTAYCKAHGGGRRCQQLGCTKSAEGRTDYCIAHGGGRRCGCPEGCTKAARGKSGLCIRHGGGKRCKVEGCKRSAEGQIGWCISHGGGRRCQFQGCNKGAQGSTSLCKAHGGGKRCIFAGCTKGAEGSTPLCKGHGGGKRCLFDGGGICPKSVHGGTNFCVAHGGGKRCSVPGCTKSARGRTDCCVRHGGGKRCKFENCGKSAQGSTDFCKAHGGGKRCNWGGGKCEKFARGKSGLCAAHSSLVQGQEANKGSMIGPGLFHGLVSAASTARSNVDKTYSSCGMSMISESTDSAPAKRQYLIPPQVLVPLSMKASSSYSRPLNTEQQEERNIGVGIGVGVGVGIGGSSNSPGHGFTFVVPEGRVHGGGLMSLLGGNLRNAIN</sequence>
<dbReference type="AlphaFoldDB" id="A0ABD3B5M0"/>
<feature type="region of interest" description="Disordered" evidence="1">
    <location>
        <begin position="197"/>
        <end position="232"/>
    </location>
</feature>
<gene>
    <name evidence="3" type="ORF">ACH5RR_001977</name>
</gene>